<dbReference type="Proteomes" id="UP000616885">
    <property type="component" value="Unassembled WGS sequence"/>
</dbReference>
<feature type="region of interest" description="Disordered" evidence="1">
    <location>
        <begin position="1"/>
        <end position="113"/>
    </location>
</feature>
<name>A0A8H7NJL5_BIOOC</name>
<evidence type="ECO:0000313" key="2">
    <source>
        <dbReference type="EMBL" id="KAF9757235.1"/>
    </source>
</evidence>
<feature type="compositionally biased region" description="Polar residues" evidence="1">
    <location>
        <begin position="64"/>
        <end position="74"/>
    </location>
</feature>
<gene>
    <name evidence="2" type="ORF">IM811_008179</name>
</gene>
<organism evidence="2 3">
    <name type="scientific">Bionectria ochroleuca</name>
    <name type="common">Gliocladium roseum</name>
    <dbReference type="NCBI Taxonomy" id="29856"/>
    <lineage>
        <taxon>Eukaryota</taxon>
        <taxon>Fungi</taxon>
        <taxon>Dikarya</taxon>
        <taxon>Ascomycota</taxon>
        <taxon>Pezizomycotina</taxon>
        <taxon>Sordariomycetes</taxon>
        <taxon>Hypocreomycetidae</taxon>
        <taxon>Hypocreales</taxon>
        <taxon>Bionectriaceae</taxon>
        <taxon>Clonostachys</taxon>
    </lineage>
</organism>
<reference evidence="2" key="1">
    <citation type="submission" date="2020-10" db="EMBL/GenBank/DDBJ databases">
        <title>High-Quality Genome Resource of Clonostachys rosea strain S41 by Oxford Nanopore Long-Read Sequencing.</title>
        <authorList>
            <person name="Wang H."/>
        </authorList>
    </citation>
    <scope>NUCLEOTIDE SEQUENCE</scope>
    <source>
        <strain evidence="2">S41</strain>
    </source>
</reference>
<dbReference type="AlphaFoldDB" id="A0A8H7NJL5"/>
<dbReference type="EMBL" id="JADCTT010000002">
    <property type="protein sequence ID" value="KAF9757235.1"/>
    <property type="molecule type" value="Genomic_DNA"/>
</dbReference>
<evidence type="ECO:0000313" key="3">
    <source>
        <dbReference type="Proteomes" id="UP000616885"/>
    </source>
</evidence>
<protein>
    <submittedName>
        <fullName evidence="2">Uncharacterized protein</fullName>
    </submittedName>
</protein>
<proteinExistence type="predicted"/>
<accession>A0A8H7NJL5</accession>
<evidence type="ECO:0000256" key="1">
    <source>
        <dbReference type="SAM" id="MobiDB-lite"/>
    </source>
</evidence>
<comment type="caution">
    <text evidence="2">The sequence shown here is derived from an EMBL/GenBank/DDBJ whole genome shotgun (WGS) entry which is preliminary data.</text>
</comment>
<sequence>MAAIAQFPLAAEISPTAHRIQNPASGRQKPRRSPPSSETPDYQEQIPVFLKLQDGEEDQKGSADDSQPPSSANPSGRHKSPSAGSIPQFPEPSTSSTVPPVPPKRSLNLGPPLQADEGHLHIIHITHSSRLFQKRTLGQLDHMHQVQQFRDMILGVYLTSQQPDRGGWQRIL</sequence>